<feature type="domain" description="Fibronectin type III-like" evidence="2">
    <location>
        <begin position="130"/>
        <end position="163"/>
    </location>
</feature>
<dbReference type="Proteomes" id="UP001141806">
    <property type="component" value="Unassembled WGS sequence"/>
</dbReference>
<dbReference type="Gene3D" id="3.40.50.1700">
    <property type="entry name" value="Glycoside hydrolase family 3 C-terminal domain"/>
    <property type="match status" value="1"/>
</dbReference>
<dbReference type="SUPFAM" id="SSF52279">
    <property type="entry name" value="Beta-D-glucan exohydrolase, C-terminal domain"/>
    <property type="match status" value="1"/>
</dbReference>
<sequence>MPSGDEVGKRVKDCDSLDDRGRVGGNWKDVSSTEARAIYNLGTAGLTFSRPNINVDSSLRMEHIGLAADAARQGIVMLKNEMQTLPLSSSTVKKIAIVGPNGNVTDTVIGNYAELEIEVDVHVGHMDGTDVVLVYSKPPVGIKETHVKQVIGFQKVFLKAGES</sequence>
<reference evidence="3" key="1">
    <citation type="journal article" date="2023" name="Plant J.">
        <title>The genome of the king protea, Protea cynaroides.</title>
        <authorList>
            <person name="Chang J."/>
            <person name="Duong T.A."/>
            <person name="Schoeman C."/>
            <person name="Ma X."/>
            <person name="Roodt D."/>
            <person name="Barker N."/>
            <person name="Li Z."/>
            <person name="Van de Peer Y."/>
            <person name="Mizrachi E."/>
        </authorList>
    </citation>
    <scope>NUCLEOTIDE SEQUENCE</scope>
    <source>
        <tissue evidence="3">Young leaves</tissue>
    </source>
</reference>
<organism evidence="3 4">
    <name type="scientific">Protea cynaroides</name>
    <dbReference type="NCBI Taxonomy" id="273540"/>
    <lineage>
        <taxon>Eukaryota</taxon>
        <taxon>Viridiplantae</taxon>
        <taxon>Streptophyta</taxon>
        <taxon>Embryophyta</taxon>
        <taxon>Tracheophyta</taxon>
        <taxon>Spermatophyta</taxon>
        <taxon>Magnoliopsida</taxon>
        <taxon>Proteales</taxon>
        <taxon>Proteaceae</taxon>
        <taxon>Protea</taxon>
    </lineage>
</organism>
<dbReference type="GO" id="GO:0045493">
    <property type="term" value="P:xylan catabolic process"/>
    <property type="evidence" value="ECO:0007669"/>
    <property type="project" value="InterPro"/>
</dbReference>
<dbReference type="InterPro" id="IPR026891">
    <property type="entry name" value="Fn3-like"/>
</dbReference>
<dbReference type="GO" id="GO:0046556">
    <property type="term" value="F:alpha-L-arabinofuranosidase activity"/>
    <property type="evidence" value="ECO:0007669"/>
    <property type="project" value="TreeGrafter"/>
</dbReference>
<accession>A0A9Q0JUK8</accession>
<dbReference type="InterPro" id="IPR036881">
    <property type="entry name" value="Glyco_hydro_3_C_sf"/>
</dbReference>
<comment type="caution">
    <text evidence="3">The sequence shown here is derived from an EMBL/GenBank/DDBJ whole genome shotgun (WGS) entry which is preliminary data.</text>
</comment>
<evidence type="ECO:0000313" key="4">
    <source>
        <dbReference type="Proteomes" id="UP001141806"/>
    </source>
</evidence>
<dbReference type="OrthoDB" id="47059at2759"/>
<evidence type="ECO:0000259" key="2">
    <source>
        <dbReference type="Pfam" id="PF14310"/>
    </source>
</evidence>
<proteinExistence type="predicted"/>
<dbReference type="AlphaFoldDB" id="A0A9Q0JUK8"/>
<gene>
    <name evidence="3" type="ORF">NE237_029243</name>
</gene>
<keyword evidence="4" id="KW-1185">Reference proteome</keyword>
<dbReference type="GO" id="GO:0009044">
    <property type="term" value="F:xylan 1,4-beta-xylosidase activity"/>
    <property type="evidence" value="ECO:0007669"/>
    <property type="project" value="InterPro"/>
</dbReference>
<dbReference type="Pfam" id="PF14310">
    <property type="entry name" value="Fn3-like"/>
    <property type="match status" value="1"/>
</dbReference>
<dbReference type="InterPro" id="IPR044993">
    <property type="entry name" value="BXL"/>
</dbReference>
<keyword evidence="1" id="KW-0378">Hydrolase</keyword>
<name>A0A9Q0JUK8_9MAGN</name>
<dbReference type="PANTHER" id="PTHR42721:SF11">
    <property type="entry name" value="BETA-D-XYLOSIDASE 5-RELATED"/>
    <property type="match status" value="1"/>
</dbReference>
<evidence type="ECO:0000256" key="1">
    <source>
        <dbReference type="ARBA" id="ARBA00022801"/>
    </source>
</evidence>
<dbReference type="PANTHER" id="PTHR42721">
    <property type="entry name" value="SUGAR HYDROLASE-RELATED"/>
    <property type="match status" value="1"/>
</dbReference>
<protein>
    <recommendedName>
        <fullName evidence="2">Fibronectin type III-like domain-containing protein</fullName>
    </recommendedName>
</protein>
<dbReference type="GO" id="GO:0031222">
    <property type="term" value="P:arabinan catabolic process"/>
    <property type="evidence" value="ECO:0007669"/>
    <property type="project" value="TreeGrafter"/>
</dbReference>
<evidence type="ECO:0000313" key="3">
    <source>
        <dbReference type="EMBL" id="KAJ4952411.1"/>
    </source>
</evidence>
<dbReference type="EMBL" id="JAMYWD010000012">
    <property type="protein sequence ID" value="KAJ4952411.1"/>
    <property type="molecule type" value="Genomic_DNA"/>
</dbReference>